<accession>A0AAD6IVE5</accession>
<evidence type="ECO:0000313" key="2">
    <source>
        <dbReference type="EMBL" id="KAJ6258330.1"/>
    </source>
</evidence>
<comment type="caution">
    <text evidence="2">The sequence shown here is derived from an EMBL/GenBank/DDBJ whole genome shotgun (WGS) entry which is preliminary data.</text>
</comment>
<feature type="compositionally biased region" description="Low complexity" evidence="1">
    <location>
        <begin position="27"/>
        <end position="41"/>
    </location>
</feature>
<proteinExistence type="predicted"/>
<gene>
    <name evidence="2" type="ORF">Dda_6370</name>
</gene>
<keyword evidence="3" id="KW-1185">Reference proteome</keyword>
<evidence type="ECO:0000313" key="3">
    <source>
        <dbReference type="Proteomes" id="UP001221413"/>
    </source>
</evidence>
<feature type="region of interest" description="Disordered" evidence="1">
    <location>
        <begin position="1"/>
        <end position="41"/>
    </location>
</feature>
<dbReference type="EMBL" id="JAQGDS010000008">
    <property type="protein sequence ID" value="KAJ6258330.1"/>
    <property type="molecule type" value="Genomic_DNA"/>
</dbReference>
<name>A0AAD6IVE5_DREDA</name>
<dbReference type="Proteomes" id="UP001221413">
    <property type="component" value="Unassembled WGS sequence"/>
</dbReference>
<reference evidence="2" key="1">
    <citation type="submission" date="2023-01" db="EMBL/GenBank/DDBJ databases">
        <title>The chitinases involved in constricting ring structure development in the nematode-trapping fungus Drechslerella dactyloides.</title>
        <authorList>
            <person name="Wang R."/>
            <person name="Zhang L."/>
            <person name="Tang P."/>
            <person name="Li S."/>
            <person name="Liang L."/>
        </authorList>
    </citation>
    <scope>NUCLEOTIDE SEQUENCE</scope>
    <source>
        <strain evidence="2">YMF1.00031</strain>
    </source>
</reference>
<organism evidence="2 3">
    <name type="scientific">Drechslerella dactyloides</name>
    <name type="common">Nematode-trapping fungus</name>
    <name type="synonym">Arthrobotrys dactyloides</name>
    <dbReference type="NCBI Taxonomy" id="74499"/>
    <lineage>
        <taxon>Eukaryota</taxon>
        <taxon>Fungi</taxon>
        <taxon>Dikarya</taxon>
        <taxon>Ascomycota</taxon>
        <taxon>Pezizomycotina</taxon>
        <taxon>Orbiliomycetes</taxon>
        <taxon>Orbiliales</taxon>
        <taxon>Orbiliaceae</taxon>
        <taxon>Drechslerella</taxon>
    </lineage>
</organism>
<feature type="compositionally biased region" description="Polar residues" evidence="1">
    <location>
        <begin position="1"/>
        <end position="18"/>
    </location>
</feature>
<dbReference type="AlphaFoldDB" id="A0AAD6IVE5"/>
<protein>
    <submittedName>
        <fullName evidence="2">Uncharacterized protein</fullName>
    </submittedName>
</protein>
<evidence type="ECO:0000256" key="1">
    <source>
        <dbReference type="SAM" id="MobiDB-lite"/>
    </source>
</evidence>
<sequence>MSSSDSQSEKLTGATATGISGADRVSTSENASASASAPTSTQTVQDRRQIFFSGAITIEVVFTDTTDDDFFDGLFCRVFNGSNVVLLLDEIERYRGLKAGSCAFFHHGQRVTRSLRAPVGMVQLEACVLGGRCTGGLQRFLKVQDYRKGKSF</sequence>